<dbReference type="EMBL" id="VHJB01000060">
    <property type="protein sequence ID" value="TPV37499.1"/>
    <property type="molecule type" value="Genomic_DNA"/>
</dbReference>
<dbReference type="RefSeq" id="WP_140915863.1">
    <property type="nucleotide sequence ID" value="NZ_CP045720.1"/>
</dbReference>
<dbReference type="Proteomes" id="UP000315469">
    <property type="component" value="Unassembled WGS sequence"/>
</dbReference>
<evidence type="ECO:0000313" key="1">
    <source>
        <dbReference type="EMBL" id="TPV37499.1"/>
    </source>
</evidence>
<organism evidence="1 2">
    <name type="scientific">Pantoea eucalypti</name>
    <dbReference type="NCBI Taxonomy" id="470933"/>
    <lineage>
        <taxon>Bacteria</taxon>
        <taxon>Pseudomonadati</taxon>
        <taxon>Pseudomonadota</taxon>
        <taxon>Gammaproteobacteria</taxon>
        <taxon>Enterobacterales</taxon>
        <taxon>Erwiniaceae</taxon>
        <taxon>Pantoea</taxon>
    </lineage>
</organism>
<dbReference type="GeneID" id="90521687"/>
<proteinExistence type="predicted"/>
<accession>A0ABY2ZKS0</accession>
<gene>
    <name evidence="1" type="ORF">FJW02_08685</name>
</gene>
<name>A0ABY2ZKS0_9GAMM</name>
<comment type="caution">
    <text evidence="1">The sequence shown here is derived from an EMBL/GenBank/DDBJ whole genome shotgun (WGS) entry which is preliminary data.</text>
</comment>
<keyword evidence="2" id="KW-1185">Reference proteome</keyword>
<evidence type="ECO:0000313" key="2">
    <source>
        <dbReference type="Proteomes" id="UP000315469"/>
    </source>
</evidence>
<sequence length="108" mass="11899">MAVLLIFTTDSRLPAGIQQVMMAHLPSFFASLRQAWPCAVNKNILLMHCMAIFSSEPFPSRQDFSVYLPSLSPGRENQLHSSPGVNNAIAQNTIYSICTSITDSLLIN</sequence>
<reference evidence="1 2" key="1">
    <citation type="submission" date="2019-06" db="EMBL/GenBank/DDBJ databases">
        <title>Taxogenomics and systematics of the genus Pantoea.</title>
        <authorList>
            <person name="Tambong J.T."/>
        </authorList>
    </citation>
    <scope>NUCLEOTIDE SEQUENCE [LARGE SCALE GENOMIC DNA]</scope>
    <source>
        <strain evidence="1 2">LMG 24197</strain>
    </source>
</reference>
<protein>
    <submittedName>
        <fullName evidence="1">Uncharacterized protein</fullName>
    </submittedName>
</protein>